<dbReference type="InterPro" id="IPR002884">
    <property type="entry name" value="P_dom"/>
</dbReference>
<dbReference type="GO" id="GO:0043005">
    <property type="term" value="C:neuron projection"/>
    <property type="evidence" value="ECO:0007669"/>
    <property type="project" value="TreeGrafter"/>
</dbReference>
<evidence type="ECO:0000256" key="5">
    <source>
        <dbReference type="ARBA" id="ARBA00022801"/>
    </source>
</evidence>
<dbReference type="PANTHER" id="PTHR42884:SF14">
    <property type="entry name" value="NEUROENDOCRINE CONVERTASE 1"/>
    <property type="match status" value="1"/>
</dbReference>
<dbReference type="SUPFAM" id="SSF52743">
    <property type="entry name" value="Subtilisin-like"/>
    <property type="match status" value="1"/>
</dbReference>
<dbReference type="PROSITE" id="PS00136">
    <property type="entry name" value="SUBTILASE_ASP"/>
    <property type="match status" value="1"/>
</dbReference>
<feature type="domain" description="P/Homo B" evidence="15">
    <location>
        <begin position="450"/>
        <end position="592"/>
    </location>
</feature>
<feature type="active site" description="Charge relay system" evidence="11 12">
    <location>
        <position position="159"/>
    </location>
</feature>
<keyword evidence="10" id="KW-0325">Glycoprotein</keyword>
<name>A0A2K8JS08_PRIPG</name>
<dbReference type="EMBL" id="KY030961">
    <property type="protein sequence ID" value="ATU82712.1"/>
    <property type="molecule type" value="mRNA"/>
</dbReference>
<sequence length="619" mass="69161">MEWLKSLSLLMTFMSLVSSYSLNDPDIWVAKIQGGPEVAQLIASIYGYSYIEEWSVMKDTYILKKDKTSVARKRSMGKISRNKRVEWAEQQVPKLRSKRGIFSWLESRYRRVFNDELWDKEWYIQDYRPRPTLPVLDLNVVPCYQEGITGKGVRVVVVDDGLEKDHIDLRDNYDPEISYDFNDNDTDPTPRYDGSNSNSHGTKCAGEIAMTANNIVCGVGIAYQAKLGGIRILDGPPSDLLESSALGFRMDLVDIFSNSWGPSDDGKAMDQPGRLLSEVLYKGVTEGRNGKGIIYIFASGNGKFHGDNCGADGYINSLFTVSIASASQEGKSVHYGERCASILATAYSSGSSRNEMIATTNLNNTCTLRHTGTSAAAPLAAGIAALVLQANPDITWRDFQHLIVWTSEVAALGANPEWTLNGAGFWVSPNFGFGLLNAHKLVTMAKKFQTVPDKSTCIMPIKLRGNRTLEKGGEVKIKIYTTGCNGMKSEINFLEHVELISTVKYPRRGSLSIYLISPSGTVSYMLEERFKDAATSGLRSWTMATVHSWGENPRGIWTVLIKAREKEEDEEYIVYSGEVKSVTLRLHGTRSMPLHYRFGPRRYEPFFLQQYYLRGPVSE</sequence>
<evidence type="ECO:0000256" key="3">
    <source>
        <dbReference type="ARBA" id="ARBA00022685"/>
    </source>
</evidence>
<dbReference type="PANTHER" id="PTHR42884">
    <property type="entry name" value="PROPROTEIN CONVERTASE SUBTILISIN/KEXIN-RELATED"/>
    <property type="match status" value="1"/>
</dbReference>
<comment type="similarity">
    <text evidence="1">Belongs to the peptidase S8 family. Furin subfamily.</text>
</comment>
<dbReference type="GO" id="GO:0016020">
    <property type="term" value="C:membrane"/>
    <property type="evidence" value="ECO:0007669"/>
    <property type="project" value="TreeGrafter"/>
</dbReference>
<evidence type="ECO:0000256" key="4">
    <source>
        <dbReference type="ARBA" id="ARBA00022729"/>
    </source>
</evidence>
<dbReference type="InterPro" id="IPR032815">
    <property type="entry name" value="S8_pro-domain"/>
</dbReference>
<dbReference type="InterPro" id="IPR022398">
    <property type="entry name" value="Peptidase_S8_His-AS"/>
</dbReference>
<dbReference type="SUPFAM" id="SSF54897">
    <property type="entry name" value="Protease propeptides/inhibitors"/>
    <property type="match status" value="1"/>
</dbReference>
<evidence type="ECO:0000256" key="14">
    <source>
        <dbReference type="SAM" id="SignalP"/>
    </source>
</evidence>
<evidence type="ECO:0000256" key="9">
    <source>
        <dbReference type="ARBA" id="ARBA00023157"/>
    </source>
</evidence>
<dbReference type="PRINTS" id="PR00723">
    <property type="entry name" value="SUBTILISIN"/>
</dbReference>
<evidence type="ECO:0000313" key="16">
    <source>
        <dbReference type="EMBL" id="ATU82712.1"/>
    </source>
</evidence>
<keyword evidence="8" id="KW-0865">Zymogen</keyword>
<dbReference type="PROSITE" id="PS51892">
    <property type="entry name" value="SUBTILASE"/>
    <property type="match status" value="1"/>
</dbReference>
<accession>A0A2K8JS08</accession>
<organism evidence="16">
    <name type="scientific">Pristhesancus plagipennis</name>
    <name type="common">Common assassin bug</name>
    <dbReference type="NCBI Taxonomy" id="1955184"/>
    <lineage>
        <taxon>Eukaryota</taxon>
        <taxon>Metazoa</taxon>
        <taxon>Ecdysozoa</taxon>
        <taxon>Arthropoda</taxon>
        <taxon>Hexapoda</taxon>
        <taxon>Insecta</taxon>
        <taxon>Pterygota</taxon>
        <taxon>Neoptera</taxon>
        <taxon>Paraneoptera</taxon>
        <taxon>Hemiptera</taxon>
        <taxon>Heteroptera</taxon>
        <taxon>Panheteroptera</taxon>
        <taxon>Cimicomorpha</taxon>
        <taxon>Reduviidae</taxon>
        <taxon>Harpactorinae</taxon>
        <taxon>Harpactorini</taxon>
        <taxon>Pristhesancus</taxon>
    </lineage>
</organism>
<dbReference type="Pfam" id="PF01483">
    <property type="entry name" value="P_proprotein"/>
    <property type="match status" value="1"/>
</dbReference>
<dbReference type="PROSITE" id="PS51829">
    <property type="entry name" value="P_HOMO_B"/>
    <property type="match status" value="1"/>
</dbReference>
<keyword evidence="6 12" id="KW-0720">Serine protease</keyword>
<dbReference type="InterPro" id="IPR036852">
    <property type="entry name" value="Peptidase_S8/S53_dom_sf"/>
</dbReference>
<dbReference type="PROSITE" id="PS00138">
    <property type="entry name" value="SUBTILASE_SER"/>
    <property type="match status" value="1"/>
</dbReference>
<feature type="region of interest" description="Disordered" evidence="13">
    <location>
        <begin position="178"/>
        <end position="198"/>
    </location>
</feature>
<dbReference type="CDD" id="cd04059">
    <property type="entry name" value="Peptidases_S8_Protein_convertases_Kexins_Furin-like"/>
    <property type="match status" value="1"/>
</dbReference>
<evidence type="ECO:0000256" key="6">
    <source>
        <dbReference type="ARBA" id="ARBA00022825"/>
    </source>
</evidence>
<dbReference type="Pfam" id="PF16470">
    <property type="entry name" value="S8_pro-domain"/>
    <property type="match status" value="1"/>
</dbReference>
<keyword evidence="9" id="KW-1015">Disulfide bond</keyword>
<evidence type="ECO:0000256" key="10">
    <source>
        <dbReference type="ARBA" id="ARBA00023180"/>
    </source>
</evidence>
<evidence type="ECO:0000256" key="2">
    <source>
        <dbReference type="ARBA" id="ARBA00022670"/>
    </source>
</evidence>
<dbReference type="FunFam" id="2.60.120.260:FF:000006">
    <property type="entry name" value="Proprotein convertase subtilisin/kexin type 5"/>
    <property type="match status" value="1"/>
</dbReference>
<reference evidence="16" key="1">
    <citation type="submission" date="2016-10" db="EMBL/GenBank/DDBJ databases">
        <title>The assassin bug Pristhesancus plagipennis produces two different types of venom.</title>
        <authorList>
            <person name="Walker A.A."/>
            <person name="Herzig V."/>
            <person name="Jin J."/>
            <person name="Fry B.G."/>
            <person name="King G.F."/>
        </authorList>
    </citation>
    <scope>NUCLEOTIDE SEQUENCE</scope>
</reference>
<keyword evidence="7" id="KW-0106">Calcium</keyword>
<dbReference type="InterPro" id="IPR034182">
    <property type="entry name" value="Kexin/furin"/>
</dbReference>
<dbReference type="PROSITE" id="PS00137">
    <property type="entry name" value="SUBTILASE_HIS"/>
    <property type="match status" value="1"/>
</dbReference>
<dbReference type="InterPro" id="IPR000209">
    <property type="entry name" value="Peptidase_S8/S53_dom"/>
</dbReference>
<dbReference type="InterPro" id="IPR023827">
    <property type="entry name" value="Peptidase_S8_Asp-AS"/>
</dbReference>
<dbReference type="Gene3D" id="3.30.70.850">
    <property type="entry name" value="Peptidase S8, pro-domain"/>
    <property type="match status" value="1"/>
</dbReference>
<proteinExistence type="evidence at transcript level"/>
<feature type="chain" id="PRO_5014817117" evidence="14">
    <location>
        <begin position="20"/>
        <end position="619"/>
    </location>
</feature>
<dbReference type="GO" id="GO:0005737">
    <property type="term" value="C:cytoplasm"/>
    <property type="evidence" value="ECO:0007669"/>
    <property type="project" value="UniProtKB-ARBA"/>
</dbReference>
<protein>
    <submittedName>
        <fullName evidence="16">Venom S1 protease 49</fullName>
    </submittedName>
</protein>
<dbReference type="SUPFAM" id="SSF49785">
    <property type="entry name" value="Galactose-binding domain-like"/>
    <property type="match status" value="1"/>
</dbReference>
<keyword evidence="4 14" id="KW-0732">Signal</keyword>
<keyword evidence="3" id="KW-0165">Cleavage on pair of basic residues</keyword>
<dbReference type="Pfam" id="PF00082">
    <property type="entry name" value="Peptidase_S8"/>
    <property type="match status" value="1"/>
</dbReference>
<dbReference type="InterPro" id="IPR008979">
    <property type="entry name" value="Galactose-bd-like_sf"/>
</dbReference>
<keyword evidence="2 12" id="KW-0645">Protease</keyword>
<feature type="signal peptide" evidence="14">
    <location>
        <begin position="1"/>
        <end position="19"/>
    </location>
</feature>
<evidence type="ECO:0000256" key="7">
    <source>
        <dbReference type="ARBA" id="ARBA00022837"/>
    </source>
</evidence>
<dbReference type="AlphaFoldDB" id="A0A2K8JS08"/>
<dbReference type="InterPro" id="IPR015500">
    <property type="entry name" value="Peptidase_S8_subtilisin-rel"/>
</dbReference>
<dbReference type="Gene3D" id="2.60.120.260">
    <property type="entry name" value="Galactose-binding domain-like"/>
    <property type="match status" value="1"/>
</dbReference>
<dbReference type="GO" id="GO:0016486">
    <property type="term" value="P:peptide hormone processing"/>
    <property type="evidence" value="ECO:0007669"/>
    <property type="project" value="TreeGrafter"/>
</dbReference>
<dbReference type="InterPro" id="IPR038466">
    <property type="entry name" value="S8_pro-domain_sf"/>
</dbReference>
<evidence type="ECO:0000256" key="11">
    <source>
        <dbReference type="PIRSR" id="PIRSR615500-1"/>
    </source>
</evidence>
<evidence type="ECO:0000256" key="8">
    <source>
        <dbReference type="ARBA" id="ARBA00023145"/>
    </source>
</evidence>
<dbReference type="GO" id="GO:0012505">
    <property type="term" value="C:endomembrane system"/>
    <property type="evidence" value="ECO:0007669"/>
    <property type="project" value="UniProtKB-ARBA"/>
</dbReference>
<evidence type="ECO:0000256" key="1">
    <source>
        <dbReference type="ARBA" id="ARBA00005325"/>
    </source>
</evidence>
<dbReference type="GO" id="GO:0005615">
    <property type="term" value="C:extracellular space"/>
    <property type="evidence" value="ECO:0007669"/>
    <property type="project" value="TreeGrafter"/>
</dbReference>
<keyword evidence="5 12" id="KW-0378">Hydrolase</keyword>
<dbReference type="InterPro" id="IPR023828">
    <property type="entry name" value="Peptidase_S8_Ser-AS"/>
</dbReference>
<evidence type="ECO:0000256" key="13">
    <source>
        <dbReference type="SAM" id="MobiDB-lite"/>
    </source>
</evidence>
<dbReference type="Gene3D" id="3.40.50.200">
    <property type="entry name" value="Peptidase S8/S53 domain"/>
    <property type="match status" value="1"/>
</dbReference>
<dbReference type="GO" id="GO:0004252">
    <property type="term" value="F:serine-type endopeptidase activity"/>
    <property type="evidence" value="ECO:0007669"/>
    <property type="project" value="UniProtKB-UniRule"/>
</dbReference>
<evidence type="ECO:0000259" key="15">
    <source>
        <dbReference type="PROSITE" id="PS51829"/>
    </source>
</evidence>
<dbReference type="FunFam" id="3.40.50.200:FF:000021">
    <property type="entry name" value="Proprotein convertase subtilisin/kexin type 5a"/>
    <property type="match status" value="1"/>
</dbReference>
<evidence type="ECO:0000256" key="12">
    <source>
        <dbReference type="PROSITE-ProRule" id="PRU01240"/>
    </source>
</evidence>
<feature type="active site" description="Charge relay system" evidence="11 12">
    <location>
        <position position="200"/>
    </location>
</feature>
<feature type="active site" description="Charge relay system" evidence="11 12">
    <location>
        <position position="374"/>
    </location>
</feature>